<organism evidence="2 3">
    <name type="scientific">Ambrosia artemisiifolia</name>
    <name type="common">Common ragweed</name>
    <dbReference type="NCBI Taxonomy" id="4212"/>
    <lineage>
        <taxon>Eukaryota</taxon>
        <taxon>Viridiplantae</taxon>
        <taxon>Streptophyta</taxon>
        <taxon>Embryophyta</taxon>
        <taxon>Tracheophyta</taxon>
        <taxon>Spermatophyta</taxon>
        <taxon>Magnoliopsida</taxon>
        <taxon>eudicotyledons</taxon>
        <taxon>Gunneridae</taxon>
        <taxon>Pentapetalae</taxon>
        <taxon>asterids</taxon>
        <taxon>campanulids</taxon>
        <taxon>Asterales</taxon>
        <taxon>Asteraceae</taxon>
        <taxon>Asteroideae</taxon>
        <taxon>Heliantheae alliance</taxon>
        <taxon>Heliantheae</taxon>
        <taxon>Ambrosia</taxon>
    </lineage>
</organism>
<evidence type="ECO:0000259" key="1">
    <source>
        <dbReference type="Pfam" id="PF24102"/>
    </source>
</evidence>
<comment type="caution">
    <text evidence="2">The sequence shown here is derived from an EMBL/GenBank/DDBJ whole genome shotgun (WGS) entry which is preliminary data.</text>
</comment>
<evidence type="ECO:0000313" key="2">
    <source>
        <dbReference type="EMBL" id="KAI7746204.1"/>
    </source>
</evidence>
<sequence length="157" mass="17210">DDEWYAIGGGGGEGLSPEVRGKKRFGKNLHRQWDALIDLRSTNLLAPTGLFVSKHLTTSLSDLEVALPLSNIAIEFPDIYTGCYRKSRAGPLIITLEGKDQEMVEATMEALSKKLPSGVKQISVRVPSIAHPFSLTGRHLEGFSSLTTMEGLQILRF</sequence>
<dbReference type="Proteomes" id="UP001206925">
    <property type="component" value="Unassembled WGS sequence"/>
</dbReference>
<reference evidence="2" key="1">
    <citation type="submission" date="2022-06" db="EMBL/GenBank/DDBJ databases">
        <title>Uncovering the hologenomic basis of an extraordinary plant invasion.</title>
        <authorList>
            <person name="Bieker V.C."/>
            <person name="Martin M.D."/>
            <person name="Gilbert T."/>
            <person name="Hodgins K."/>
            <person name="Battlay P."/>
            <person name="Petersen B."/>
            <person name="Wilson J."/>
        </authorList>
    </citation>
    <scope>NUCLEOTIDE SEQUENCE</scope>
    <source>
        <strain evidence="2">AA19_3_7</strain>
        <tissue evidence="2">Leaf</tissue>
    </source>
</reference>
<evidence type="ECO:0000313" key="3">
    <source>
        <dbReference type="Proteomes" id="UP001206925"/>
    </source>
</evidence>
<accession>A0AAD5CR03</accession>
<feature type="domain" description="FAD synthase middle" evidence="1">
    <location>
        <begin position="51"/>
        <end position="119"/>
    </location>
</feature>
<keyword evidence="3" id="KW-1185">Reference proteome</keyword>
<proteinExistence type="predicted"/>
<dbReference type="EMBL" id="JAMZMK010007018">
    <property type="protein sequence ID" value="KAI7746204.1"/>
    <property type="molecule type" value="Genomic_DNA"/>
</dbReference>
<name>A0AAD5CR03_AMBAR</name>
<dbReference type="Pfam" id="PF24102">
    <property type="entry name" value="FLAD1_M"/>
    <property type="match status" value="1"/>
</dbReference>
<dbReference type="InterPro" id="IPR056596">
    <property type="entry name" value="FLAD1_M"/>
</dbReference>
<protein>
    <recommendedName>
        <fullName evidence="1">FAD synthase middle domain-containing protein</fullName>
    </recommendedName>
</protein>
<feature type="non-terminal residue" evidence="2">
    <location>
        <position position="1"/>
    </location>
</feature>
<feature type="non-terminal residue" evidence="2">
    <location>
        <position position="157"/>
    </location>
</feature>
<dbReference type="AlphaFoldDB" id="A0AAD5CR03"/>
<gene>
    <name evidence="2" type="ORF">M8C21_016282</name>
</gene>